<dbReference type="RefSeq" id="XP_031430513.1">
    <property type="nucleotide sequence ID" value="XM_031574653.2"/>
</dbReference>
<dbReference type="PANTHER" id="PTHR34095">
    <property type="entry name" value="39S RIBOSOMAL PROTEIN L55, MITOCHONDRIAL"/>
    <property type="match status" value="1"/>
</dbReference>
<dbReference type="GO" id="GO:0006412">
    <property type="term" value="P:translation"/>
    <property type="evidence" value="ECO:0007669"/>
    <property type="project" value="TreeGrafter"/>
</dbReference>
<dbReference type="CTD" id="128308"/>
<dbReference type="GO" id="GO:0005762">
    <property type="term" value="C:mitochondrial large ribosomal subunit"/>
    <property type="evidence" value="ECO:0007669"/>
    <property type="project" value="InterPro"/>
</dbReference>
<gene>
    <name evidence="2" type="primary">mrpl55</name>
</gene>
<dbReference type="AlphaFoldDB" id="A0A6P8FQV8"/>
<dbReference type="GeneID" id="105895107"/>
<dbReference type="InterPro" id="IPR018615">
    <property type="entry name" value="Ribosomal_mL55"/>
</dbReference>
<dbReference type="Gene3D" id="6.20.130.20">
    <property type="entry name" value="Mitochondrial ribosomal protein L55"/>
    <property type="match status" value="1"/>
</dbReference>
<proteinExistence type="predicted"/>
<keyword evidence="2" id="KW-0687">Ribonucleoprotein</keyword>
<dbReference type="Proteomes" id="UP000515152">
    <property type="component" value="Chromosome 10"/>
</dbReference>
<dbReference type="OrthoDB" id="9986315at2759"/>
<accession>A0A6P8FQV8</accession>
<name>A0A6P8FQV8_CLUHA</name>
<dbReference type="KEGG" id="char:105895107"/>
<dbReference type="GO" id="GO:0003735">
    <property type="term" value="F:structural constituent of ribosome"/>
    <property type="evidence" value="ECO:0007669"/>
    <property type="project" value="InterPro"/>
</dbReference>
<evidence type="ECO:0000313" key="2">
    <source>
        <dbReference type="RefSeq" id="XP_031430513.1"/>
    </source>
</evidence>
<evidence type="ECO:0000313" key="1">
    <source>
        <dbReference type="Proteomes" id="UP000515152"/>
    </source>
</evidence>
<protein>
    <submittedName>
        <fullName evidence="2">39S ribosomal protein L55, mitochondrial</fullName>
    </submittedName>
</protein>
<organism evidence="1 2">
    <name type="scientific">Clupea harengus</name>
    <name type="common">Atlantic herring</name>
    <dbReference type="NCBI Taxonomy" id="7950"/>
    <lineage>
        <taxon>Eukaryota</taxon>
        <taxon>Metazoa</taxon>
        <taxon>Chordata</taxon>
        <taxon>Craniata</taxon>
        <taxon>Vertebrata</taxon>
        <taxon>Euteleostomi</taxon>
        <taxon>Actinopterygii</taxon>
        <taxon>Neopterygii</taxon>
        <taxon>Teleostei</taxon>
        <taxon>Clupei</taxon>
        <taxon>Clupeiformes</taxon>
        <taxon>Clupeoidei</taxon>
        <taxon>Clupeidae</taxon>
        <taxon>Clupea</taxon>
    </lineage>
</organism>
<keyword evidence="2" id="KW-0689">Ribosomal protein</keyword>
<dbReference type="PANTHER" id="PTHR34095:SF1">
    <property type="entry name" value="LARGE RIBOSOMAL SUBUNIT PROTEIN ML55"/>
    <property type="match status" value="1"/>
</dbReference>
<keyword evidence="1" id="KW-1185">Reference proteome</keyword>
<sequence>MTMRHENQHRGQELRSADTVSSRVFRHIFNKANDSDMALNNTWIFKTCLIRCLQNSLHRHAVVASGLHTTGVHQTSNRTSVVRCTRNKYERQYPVLLVRPDGSTINIRYKEPKRILMMPVDISTLSEEDRKARLRKRDPKKAVVKKEKYFEDDFKIDDYSQFWKKK</sequence>
<reference evidence="2" key="1">
    <citation type="submission" date="2025-08" db="UniProtKB">
        <authorList>
            <consortium name="RefSeq"/>
        </authorList>
    </citation>
    <scope>IDENTIFICATION</scope>
</reference>
<dbReference type="InterPro" id="IPR044884">
    <property type="entry name" value="Ribosomal_mL55_sf"/>
</dbReference>
<dbReference type="Pfam" id="PF09776">
    <property type="entry name" value="Mitoc_L55"/>
    <property type="match status" value="1"/>
</dbReference>